<dbReference type="InterPro" id="IPR055613">
    <property type="entry name" value="DUF7189"/>
</dbReference>
<dbReference type="RefSeq" id="YP_003734240.1">
    <property type="nucleotide sequence ID" value="NC_014260.1"/>
</dbReference>
<protein>
    <submittedName>
        <fullName evidence="1">Uncharacterized protein</fullName>
    </submittedName>
</protein>
<dbReference type="Pfam" id="PF23819">
    <property type="entry name" value="DUF7189"/>
    <property type="match status" value="1"/>
</dbReference>
<evidence type="ECO:0000313" key="2">
    <source>
        <dbReference type="Proteomes" id="UP000201129"/>
    </source>
</evidence>
<reference evidence="1 2" key="2">
    <citation type="journal article" date="2011" name="Virol. J.">
        <title>Sequence characteristics of T4-like bacteriophage IME08 benome termini revealed by high throughput sequencing.</title>
        <authorList>
            <person name="Jiang X."/>
            <person name="Jiang H."/>
            <person name="Li C."/>
            <person name="Wang S."/>
            <person name="Mi Z."/>
            <person name="An X."/>
            <person name="Chen J."/>
            <person name="Tong Y."/>
        </authorList>
    </citation>
    <scope>NUCLEOTIDE SEQUENCE [LARGE SCALE GENOMIC DNA]</scope>
</reference>
<organism evidence="1 2">
    <name type="scientific">Escherichia phage IME08</name>
    <dbReference type="NCBI Taxonomy" id="698728"/>
    <lineage>
        <taxon>Viruses</taxon>
        <taxon>Duplodnaviria</taxon>
        <taxon>Heunggongvirae</taxon>
        <taxon>Uroviricota</taxon>
        <taxon>Caudoviricetes</taxon>
        <taxon>Pantevenvirales</taxon>
        <taxon>Straboviridae</taxon>
        <taxon>Tevenvirinae</taxon>
        <taxon>Dhakavirus</taxon>
        <taxon>Dhakavirus ime08</taxon>
    </lineage>
</organism>
<dbReference type="EMBL" id="HM071924">
    <property type="protein sequence ID" value="ADI55419.1"/>
    <property type="molecule type" value="Genomic_DNA"/>
</dbReference>
<accession>D7RMA3</accession>
<dbReference type="GeneID" id="9384601"/>
<sequence length="90" mass="10256">MGLANNGCRAHFNWFILFMVSEETVMLYDPSGNSEDGIIVLLADVEESDDDIFVKDWEEKGGITLQQENDMICLNASQVEELYSILKHNR</sequence>
<keyword evidence="2" id="KW-1185">Reference proteome</keyword>
<evidence type="ECO:0000313" key="1">
    <source>
        <dbReference type="EMBL" id="ADI55419.1"/>
    </source>
</evidence>
<dbReference type="KEGG" id="vg:9384601"/>
<name>D7RMA3_9CAUD</name>
<proteinExistence type="predicted"/>
<dbReference type="OrthoDB" id="22986at10239"/>
<reference evidence="1 2" key="1">
    <citation type="journal article" date="2011" name="Arch. Virol.">
        <title>The complete genome sequence of a novel T4-like bacteriophage, IME08.</title>
        <authorList>
            <person name="Jiang H."/>
            <person name="Jiang X."/>
            <person name="Wang S."/>
            <person name="Li C."/>
            <person name="Chen B."/>
            <person name="An X."/>
            <person name="Mi Z."/>
            <person name="Chen J."/>
            <person name="Tong Y."/>
        </authorList>
    </citation>
    <scope>NUCLEOTIDE SEQUENCE [LARGE SCALE GENOMIC DNA]</scope>
</reference>
<dbReference type="Proteomes" id="UP000201129">
    <property type="component" value="Segment"/>
</dbReference>